<proteinExistence type="predicted"/>
<reference evidence="2" key="1">
    <citation type="submission" date="2016-01" db="EMBL/GenBank/DDBJ databases">
        <authorList>
            <person name="Mitreva M."/>
            <person name="Pepin K.H."/>
            <person name="Mihindukulasuriya K.A."/>
            <person name="Fulton R."/>
            <person name="Fronick C."/>
            <person name="O'Laughlin M."/>
            <person name="Miner T."/>
            <person name="Herter B."/>
            <person name="Rosa B.A."/>
            <person name="Cordes M."/>
            <person name="Tomlinson C."/>
            <person name="Wollam A."/>
            <person name="Palsikar V.B."/>
            <person name="Mardis E.R."/>
            <person name="Wilson R.K."/>
        </authorList>
    </citation>
    <scope>NUCLEOTIDE SEQUENCE [LARGE SCALE GENOMIC DNA]</scope>
    <source>
        <strain evidence="2">MJR7716</strain>
    </source>
</reference>
<dbReference type="EMBL" id="LRQG01000106">
    <property type="protein sequence ID" value="KXA38765.1"/>
    <property type="molecule type" value="Genomic_DNA"/>
</dbReference>
<gene>
    <name evidence="1" type="ORF">HMPREF3226_01466</name>
</gene>
<accession>A0A133Q7B1</accession>
<comment type="caution">
    <text evidence="1">The sequence shown here is derived from an EMBL/GenBank/DDBJ whole genome shotgun (WGS) entry which is preliminary data.</text>
</comment>
<sequence length="39" mass="4906">MDKNSIFFYLSKIHRENIILMNEIWGRTIYWCWTIRSPE</sequence>
<organism evidence="1 2">
    <name type="scientific">Prevotella corporis</name>
    <dbReference type="NCBI Taxonomy" id="28128"/>
    <lineage>
        <taxon>Bacteria</taxon>
        <taxon>Pseudomonadati</taxon>
        <taxon>Bacteroidota</taxon>
        <taxon>Bacteroidia</taxon>
        <taxon>Bacteroidales</taxon>
        <taxon>Prevotellaceae</taxon>
        <taxon>Prevotella</taxon>
    </lineage>
</organism>
<protein>
    <submittedName>
        <fullName evidence="1">Uncharacterized protein</fullName>
    </submittedName>
</protein>
<dbReference type="AlphaFoldDB" id="A0A133Q7B1"/>
<dbReference type="STRING" id="28128.HMPREF3226_01466"/>
<keyword evidence="2" id="KW-1185">Reference proteome</keyword>
<dbReference type="Proteomes" id="UP000070533">
    <property type="component" value="Unassembled WGS sequence"/>
</dbReference>
<name>A0A133Q7B1_9BACT</name>
<evidence type="ECO:0000313" key="1">
    <source>
        <dbReference type="EMBL" id="KXA38765.1"/>
    </source>
</evidence>
<dbReference type="PATRIC" id="fig|28128.5.peg.1501"/>
<evidence type="ECO:0000313" key="2">
    <source>
        <dbReference type="Proteomes" id="UP000070533"/>
    </source>
</evidence>